<feature type="compositionally biased region" description="Polar residues" evidence="7">
    <location>
        <begin position="80"/>
        <end position="90"/>
    </location>
</feature>
<keyword evidence="11" id="KW-1185">Reference proteome</keyword>
<evidence type="ECO:0000259" key="8">
    <source>
        <dbReference type="PROSITE" id="PS50006"/>
    </source>
</evidence>
<proteinExistence type="predicted"/>
<feature type="domain" description="RING-type" evidence="9">
    <location>
        <begin position="353"/>
        <end position="397"/>
    </location>
</feature>
<feature type="compositionally biased region" description="Low complexity" evidence="7">
    <location>
        <begin position="48"/>
        <end position="59"/>
    </location>
</feature>
<dbReference type="Pfam" id="PF17123">
    <property type="entry name" value="zf-RING_11"/>
    <property type="match status" value="1"/>
</dbReference>
<name>A0ABR3GUH4_9PEZI</name>
<dbReference type="SMART" id="SM00240">
    <property type="entry name" value="FHA"/>
    <property type="match status" value="1"/>
</dbReference>
<accession>A0ABR3GUH4</accession>
<feature type="region of interest" description="Disordered" evidence="7">
    <location>
        <begin position="30"/>
        <end position="90"/>
    </location>
</feature>
<evidence type="ECO:0000256" key="1">
    <source>
        <dbReference type="ARBA" id="ARBA00022679"/>
    </source>
</evidence>
<feature type="region of interest" description="Disordered" evidence="7">
    <location>
        <begin position="489"/>
        <end position="552"/>
    </location>
</feature>
<keyword evidence="2" id="KW-0479">Metal-binding</keyword>
<dbReference type="InterPro" id="IPR001841">
    <property type="entry name" value="Znf_RING"/>
</dbReference>
<dbReference type="PANTHER" id="PTHR15067:SF7">
    <property type="entry name" value="E3 UBIQUITIN-PROTEIN LIGASE DMA1-RELATED"/>
    <property type="match status" value="1"/>
</dbReference>
<dbReference type="InterPro" id="IPR042823">
    <property type="entry name" value="Dma1/Dma2_RING-H2"/>
</dbReference>
<dbReference type="InterPro" id="IPR013083">
    <property type="entry name" value="Znf_RING/FYVE/PHD"/>
</dbReference>
<dbReference type="Proteomes" id="UP001447188">
    <property type="component" value="Unassembled WGS sequence"/>
</dbReference>
<dbReference type="EMBL" id="JBBBZM010000010">
    <property type="protein sequence ID" value="KAL0639587.1"/>
    <property type="molecule type" value="Genomic_DNA"/>
</dbReference>
<evidence type="ECO:0000256" key="3">
    <source>
        <dbReference type="ARBA" id="ARBA00022771"/>
    </source>
</evidence>
<dbReference type="InterPro" id="IPR008984">
    <property type="entry name" value="SMAD_FHA_dom_sf"/>
</dbReference>
<dbReference type="SUPFAM" id="SSF57850">
    <property type="entry name" value="RING/U-box"/>
    <property type="match status" value="1"/>
</dbReference>
<evidence type="ECO:0000256" key="5">
    <source>
        <dbReference type="ARBA" id="ARBA00022833"/>
    </source>
</evidence>
<feature type="region of interest" description="Disordered" evidence="7">
    <location>
        <begin position="115"/>
        <end position="167"/>
    </location>
</feature>
<dbReference type="Gene3D" id="3.30.40.10">
    <property type="entry name" value="Zinc/RING finger domain, C3HC4 (zinc finger)"/>
    <property type="match status" value="1"/>
</dbReference>
<keyword evidence="4" id="KW-0833">Ubl conjugation pathway</keyword>
<feature type="compositionally biased region" description="Low complexity" evidence="7">
    <location>
        <begin position="524"/>
        <end position="534"/>
    </location>
</feature>
<dbReference type="InterPro" id="IPR000253">
    <property type="entry name" value="FHA_dom"/>
</dbReference>
<evidence type="ECO:0000259" key="9">
    <source>
        <dbReference type="PROSITE" id="PS50089"/>
    </source>
</evidence>
<dbReference type="Pfam" id="PF00498">
    <property type="entry name" value="FHA"/>
    <property type="match status" value="1"/>
</dbReference>
<dbReference type="Gene3D" id="2.60.200.20">
    <property type="match status" value="1"/>
</dbReference>
<evidence type="ECO:0000256" key="6">
    <source>
        <dbReference type="PROSITE-ProRule" id="PRU00175"/>
    </source>
</evidence>
<reference evidence="10 11" key="1">
    <citation type="submission" date="2024-02" db="EMBL/GenBank/DDBJ databases">
        <title>Discinaceae phylogenomics.</title>
        <authorList>
            <person name="Dirks A.C."/>
            <person name="James T.Y."/>
        </authorList>
    </citation>
    <scope>NUCLEOTIDE SEQUENCE [LARGE SCALE GENOMIC DNA]</scope>
    <source>
        <strain evidence="10 11">ACD0624</strain>
    </source>
</reference>
<evidence type="ECO:0000313" key="11">
    <source>
        <dbReference type="Proteomes" id="UP001447188"/>
    </source>
</evidence>
<organism evidence="10 11">
    <name type="scientific">Discina gigas</name>
    <dbReference type="NCBI Taxonomy" id="1032678"/>
    <lineage>
        <taxon>Eukaryota</taxon>
        <taxon>Fungi</taxon>
        <taxon>Dikarya</taxon>
        <taxon>Ascomycota</taxon>
        <taxon>Pezizomycotina</taxon>
        <taxon>Pezizomycetes</taxon>
        <taxon>Pezizales</taxon>
        <taxon>Discinaceae</taxon>
        <taxon>Discina</taxon>
    </lineage>
</organism>
<protein>
    <submittedName>
        <fullName evidence="10">Uncharacterized protein</fullName>
    </submittedName>
</protein>
<sequence>MSPSHVPSSTTSPSQRTGRLRGLSYLRHYTHGHSHGTSLPAAPTVTPTNASSNSTHHSNIFSHIAPAPSPSPPASAHLPRQSSTSPLNNTASNAWLPTVSGISGLSRVASLPSAELSNTPGVVSNNLSGVRSSDSTAVGSVGGVISNPLDSTHGPTNPPLVRSPSNNSRIAQTNELAASIRFIPHIDQRASRESLIFPPIERALRFKDERIRVGRYSDRDSSNPSAPVGFKSKVVSRRHCEFWCDGGQWYVKDVKSSSGTFLNHIRLSAPGMESKAYPLYDGDILQLGIDFKGGEEQIFRCVKIRVELNRAWQKSLNNFNMSAHRRLRNLAKSNTSGAKSKDGDACSTHTSECSICLMPVAPCQSLFVAPCSHVWHYKCIRPLVEKEYPTFLCPNCRAIADLERDIEEDELGEGWEAFDDEENGDELVPAITAVEEVAVESAHDSPGESFERALEQPMTPTADIAHPLIDQQHSDPVLGSIPTITTSPVEIRQISSSRTTGSWRRRNERVRDLDLQQEGGGTEECGSGSSSSSTGGEGGGHEGPMTPMNDAGPFVFDGGAFLGLEGGAGEDVVMGNGAGEGMRDETRIVVGEVQA</sequence>
<dbReference type="PROSITE" id="PS50089">
    <property type="entry name" value="ZF_RING_2"/>
    <property type="match status" value="1"/>
</dbReference>
<dbReference type="PANTHER" id="PTHR15067">
    <property type="entry name" value="E3 UBIQUITIN-PROTEIN LIGASE RNF8"/>
    <property type="match status" value="1"/>
</dbReference>
<evidence type="ECO:0000256" key="2">
    <source>
        <dbReference type="ARBA" id="ARBA00022723"/>
    </source>
</evidence>
<keyword evidence="1" id="KW-0808">Transferase</keyword>
<comment type="caution">
    <text evidence="10">The sequence shown here is derived from an EMBL/GenBank/DDBJ whole genome shotgun (WGS) entry which is preliminary data.</text>
</comment>
<feature type="compositionally biased region" description="Polar residues" evidence="7">
    <location>
        <begin position="115"/>
        <end position="138"/>
    </location>
</feature>
<dbReference type="SMART" id="SM00184">
    <property type="entry name" value="RING"/>
    <property type="match status" value="1"/>
</dbReference>
<evidence type="ECO:0000313" key="10">
    <source>
        <dbReference type="EMBL" id="KAL0639587.1"/>
    </source>
</evidence>
<dbReference type="CDD" id="cd16458">
    <property type="entry name" value="RING-H2_Dmap-like"/>
    <property type="match status" value="1"/>
</dbReference>
<dbReference type="PROSITE" id="PS50006">
    <property type="entry name" value="FHA_DOMAIN"/>
    <property type="match status" value="1"/>
</dbReference>
<feature type="domain" description="FHA" evidence="8">
    <location>
        <begin position="211"/>
        <end position="267"/>
    </location>
</feature>
<gene>
    <name evidence="10" type="ORF">Q9L58_001416</name>
</gene>
<dbReference type="SUPFAM" id="SSF49879">
    <property type="entry name" value="SMAD/FHA domain"/>
    <property type="match status" value="1"/>
</dbReference>
<keyword evidence="5" id="KW-0862">Zinc</keyword>
<evidence type="ECO:0000256" key="7">
    <source>
        <dbReference type="SAM" id="MobiDB-lite"/>
    </source>
</evidence>
<evidence type="ECO:0000256" key="4">
    <source>
        <dbReference type="ARBA" id="ARBA00022786"/>
    </source>
</evidence>
<keyword evidence="3 6" id="KW-0863">Zinc-finger</keyword>